<organism evidence="2 3">
    <name type="scientific">Aurantiacibacter aquimixticola</name>
    <dbReference type="NCBI Taxonomy" id="1958945"/>
    <lineage>
        <taxon>Bacteria</taxon>
        <taxon>Pseudomonadati</taxon>
        <taxon>Pseudomonadota</taxon>
        <taxon>Alphaproteobacteria</taxon>
        <taxon>Sphingomonadales</taxon>
        <taxon>Erythrobacteraceae</taxon>
        <taxon>Aurantiacibacter</taxon>
    </lineage>
</organism>
<evidence type="ECO:0000259" key="1">
    <source>
        <dbReference type="Pfam" id="PF19040"/>
    </source>
</evidence>
<dbReference type="EMBL" id="RAHX01000001">
    <property type="protein sequence ID" value="RJY09762.1"/>
    <property type="molecule type" value="Genomic_DNA"/>
</dbReference>
<sequence length="219" mass="23253">MMAVAIVAALATVAARGLSQRFTQTQLSLLAATKDFNLRRDACHSGATDPIPYARTCTIGAEGQTAAIAVWGDSFGAELALPLGEMAAERGGAVRQITASACPPTLGRSVDVRPYCRNYNMRMAEALANDGTVRTVVMVANYHGYGDAARPIIRQGFGESVRGHADGRQVGGDRRAYSELSPSRCRITLCSKGAWQGSLPASWCRAANSKRTPRILPAP</sequence>
<accession>A0A419RVE9</accession>
<dbReference type="AlphaFoldDB" id="A0A419RVE9"/>
<name>A0A419RVE9_9SPHN</name>
<comment type="caution">
    <text evidence="2">The sequence shown here is derived from an EMBL/GenBank/DDBJ whole genome shotgun (WGS) entry which is preliminary data.</text>
</comment>
<evidence type="ECO:0000313" key="3">
    <source>
        <dbReference type="Proteomes" id="UP000285232"/>
    </source>
</evidence>
<feature type="domain" description="SGNH" evidence="1">
    <location>
        <begin position="43"/>
        <end position="150"/>
    </location>
</feature>
<dbReference type="Proteomes" id="UP000285232">
    <property type="component" value="Unassembled WGS sequence"/>
</dbReference>
<gene>
    <name evidence="2" type="ORF">D6201_10725</name>
</gene>
<reference evidence="2 3" key="1">
    <citation type="journal article" date="2017" name="Int. J. Syst. Evol. Microbiol.">
        <title>Erythrobacter aquimixticola sp. nov., isolated from the junction between the ocean and a freshwater spring.</title>
        <authorList>
            <person name="Park S."/>
            <person name="Jung Y.T."/>
            <person name="Choi S.J."/>
            <person name="Yoon J.H."/>
        </authorList>
    </citation>
    <scope>NUCLEOTIDE SEQUENCE [LARGE SCALE GENOMIC DNA]</scope>
    <source>
        <strain evidence="2 3">JSSK-14</strain>
    </source>
</reference>
<proteinExistence type="predicted"/>
<evidence type="ECO:0000313" key="2">
    <source>
        <dbReference type="EMBL" id="RJY09762.1"/>
    </source>
</evidence>
<dbReference type="Pfam" id="PF19040">
    <property type="entry name" value="SGNH"/>
    <property type="match status" value="1"/>
</dbReference>
<protein>
    <recommendedName>
        <fullName evidence="1">SGNH domain-containing protein</fullName>
    </recommendedName>
</protein>
<keyword evidence="3" id="KW-1185">Reference proteome</keyword>
<dbReference type="InterPro" id="IPR043968">
    <property type="entry name" value="SGNH"/>
</dbReference>